<dbReference type="AlphaFoldDB" id="A0A397W1Y4"/>
<keyword evidence="3" id="KW-1185">Reference proteome</keyword>
<feature type="region of interest" description="Disordered" evidence="1">
    <location>
        <begin position="1"/>
        <end position="32"/>
    </location>
</feature>
<proteinExistence type="predicted"/>
<feature type="compositionally biased region" description="Low complexity" evidence="1">
    <location>
        <begin position="23"/>
        <end position="32"/>
    </location>
</feature>
<organism evidence="2 3">
    <name type="scientific">Gigaspora rosea</name>
    <dbReference type="NCBI Taxonomy" id="44941"/>
    <lineage>
        <taxon>Eukaryota</taxon>
        <taxon>Fungi</taxon>
        <taxon>Fungi incertae sedis</taxon>
        <taxon>Mucoromycota</taxon>
        <taxon>Glomeromycotina</taxon>
        <taxon>Glomeromycetes</taxon>
        <taxon>Diversisporales</taxon>
        <taxon>Gigasporaceae</taxon>
        <taxon>Gigaspora</taxon>
    </lineage>
</organism>
<sequence length="274" mass="32150">MVDPKSRSSSSKLDQAKPYVRPSSSSKAASVQSSSSKSINKALDEFHRIYDFRLTTSCDFLIWRTYNQVYLPVTNLKEELNNYFATRRQYEEWSEEDKEINKELEKKCESAKFFTLSVENPKDFYEWCEKDYKVTLAAKILSNNLVVRNAIKKELFEKYRDLQGHFTQWKYLYENEYIDIGNTFAKTITWDLIKALEYDDPLLSFIIDFTKSQDELKSKVPPVKKLVARQLCNLNNEDKSQPFYLFMRDICKICFAYGKVGSIKNVALKQHGAK</sequence>
<dbReference type="Proteomes" id="UP000266673">
    <property type="component" value="Unassembled WGS sequence"/>
</dbReference>
<protein>
    <submittedName>
        <fullName evidence="2">Uncharacterized protein</fullName>
    </submittedName>
</protein>
<accession>A0A397W1Y4</accession>
<reference evidence="2 3" key="1">
    <citation type="submission" date="2018-06" db="EMBL/GenBank/DDBJ databases">
        <title>Comparative genomics reveals the genomic features of Rhizophagus irregularis, R. cerebriforme, R. diaphanum and Gigaspora rosea, and their symbiotic lifestyle signature.</title>
        <authorList>
            <person name="Morin E."/>
            <person name="San Clemente H."/>
            <person name="Chen E.C.H."/>
            <person name="De La Providencia I."/>
            <person name="Hainaut M."/>
            <person name="Kuo A."/>
            <person name="Kohler A."/>
            <person name="Murat C."/>
            <person name="Tang N."/>
            <person name="Roy S."/>
            <person name="Loubradou J."/>
            <person name="Henrissat B."/>
            <person name="Grigoriev I.V."/>
            <person name="Corradi N."/>
            <person name="Roux C."/>
            <person name="Martin F.M."/>
        </authorList>
    </citation>
    <scope>NUCLEOTIDE SEQUENCE [LARGE SCALE GENOMIC DNA]</scope>
    <source>
        <strain evidence="2 3">DAOM 194757</strain>
    </source>
</reference>
<evidence type="ECO:0000313" key="3">
    <source>
        <dbReference type="Proteomes" id="UP000266673"/>
    </source>
</evidence>
<gene>
    <name evidence="2" type="ORF">C2G38_2166175</name>
</gene>
<dbReference type="OrthoDB" id="2445949at2759"/>
<dbReference type="EMBL" id="QKWP01000178">
    <property type="protein sequence ID" value="RIB25346.1"/>
    <property type="molecule type" value="Genomic_DNA"/>
</dbReference>
<evidence type="ECO:0000313" key="2">
    <source>
        <dbReference type="EMBL" id="RIB25346.1"/>
    </source>
</evidence>
<evidence type="ECO:0000256" key="1">
    <source>
        <dbReference type="SAM" id="MobiDB-lite"/>
    </source>
</evidence>
<name>A0A397W1Y4_9GLOM</name>
<comment type="caution">
    <text evidence="2">The sequence shown here is derived from an EMBL/GenBank/DDBJ whole genome shotgun (WGS) entry which is preliminary data.</text>
</comment>